<proteinExistence type="predicted"/>
<protein>
    <submittedName>
        <fullName evidence="1">Sporulation protein YtxC</fullName>
    </submittedName>
</protein>
<dbReference type="EMBL" id="LSFY01000001">
    <property type="protein sequence ID" value="KXZ39316.1"/>
    <property type="molecule type" value="Genomic_DNA"/>
</dbReference>
<reference evidence="2 4" key="2">
    <citation type="submission" date="2016-11" db="EMBL/GenBank/DDBJ databases">
        <authorList>
            <person name="Varghese N."/>
            <person name="Submissions S."/>
        </authorList>
    </citation>
    <scope>NUCLEOTIDE SEQUENCE [LARGE SCALE GENOMIC DNA]</scope>
    <source>
        <strain evidence="2 4">DSM 7308</strain>
    </source>
</reference>
<sequence>MEYISLGVIGDYKDFNIENINYYGLEKRVFKNDDFIQVDIMVEDGKKDICKKAVAHQLTDMIMGTIKNKLLRKVVEQSYKDIYLDEINNIYNYCLQIFSEKEEIIKKIVFDRIQDYLSANDYMNINGFLRFRLRDFIDYMIEISDKGLEKYLIDKDYKEFIQLLRYFVQIQDEKEEVLKIYIEEHGNFKLCDKYDRPFKSIYVDDIMQLALRENMNYEDFLISTLITICPREILIYDKLNNNFSREITELIQAIFDEKVKINYEH</sequence>
<dbReference type="PATRIC" id="fig|1121328.3.peg.391"/>
<dbReference type="EMBL" id="FRBG01000006">
    <property type="protein sequence ID" value="SHK83557.1"/>
    <property type="molecule type" value="Genomic_DNA"/>
</dbReference>
<dbReference type="Proteomes" id="UP000092605">
    <property type="component" value="Unassembled WGS sequence"/>
</dbReference>
<gene>
    <name evidence="1" type="ORF">JWYL7_0391</name>
    <name evidence="2" type="ORF">SAMN05661008_00964</name>
</gene>
<comment type="caution">
    <text evidence="1">The sequence shown here is derived from an EMBL/GenBank/DDBJ whole genome shotgun (WGS) entry which is preliminary data.</text>
</comment>
<dbReference type="RefSeq" id="WP_066068270.1">
    <property type="nucleotide sequence ID" value="NZ_FRBG01000006.1"/>
</dbReference>
<dbReference type="STRING" id="1121328.JWYL7_0391"/>
<evidence type="ECO:0000313" key="1">
    <source>
        <dbReference type="EMBL" id="KXZ39316.1"/>
    </source>
</evidence>
<evidence type="ECO:0000313" key="3">
    <source>
        <dbReference type="Proteomes" id="UP000092605"/>
    </source>
</evidence>
<dbReference type="InterPro" id="IPR014199">
    <property type="entry name" value="Spore_YtxC"/>
</dbReference>
<dbReference type="OrthoDB" id="2986513at2"/>
<accession>A0A150FP00</accession>
<dbReference type="Pfam" id="PF08812">
    <property type="entry name" value="YtxC"/>
    <property type="match status" value="1"/>
</dbReference>
<evidence type="ECO:0000313" key="4">
    <source>
        <dbReference type="Proteomes" id="UP000323392"/>
    </source>
</evidence>
<evidence type="ECO:0000313" key="2">
    <source>
        <dbReference type="EMBL" id="SHK83557.1"/>
    </source>
</evidence>
<dbReference type="Proteomes" id="UP000323392">
    <property type="component" value="Unassembled WGS sequence"/>
</dbReference>
<dbReference type="AlphaFoldDB" id="A0A150FP00"/>
<name>A0A150FP00_CLOPD</name>
<organism evidence="1 3">
    <name type="scientific">Alkalithermobacter thermoalcaliphilus JW-YL-7 = DSM 7308</name>
    <dbReference type="NCBI Taxonomy" id="1121328"/>
    <lineage>
        <taxon>Bacteria</taxon>
        <taxon>Bacillati</taxon>
        <taxon>Bacillota</taxon>
        <taxon>Clostridia</taxon>
        <taxon>Peptostreptococcales</taxon>
        <taxon>Tepidibacteraceae</taxon>
        <taxon>Alkalithermobacter</taxon>
    </lineage>
</organism>
<keyword evidence="4" id="KW-1185">Reference proteome</keyword>
<reference evidence="1 3" key="1">
    <citation type="submission" date="2016-02" db="EMBL/GenBank/DDBJ databases">
        <title>Draft genome sequence for Clostridium paradoxum JW-YL-7.</title>
        <authorList>
            <person name="Utturkar S.M."/>
            <person name="Lancaster A."/>
            <person name="Poole F.L."/>
            <person name="Adams M.W."/>
            <person name="Brown S.D."/>
        </authorList>
    </citation>
    <scope>NUCLEOTIDE SEQUENCE [LARGE SCALE GENOMIC DNA]</scope>
    <source>
        <strain evidence="1 3">JW-YL-7</strain>
    </source>
</reference>